<accession>A0A8S1GYM9</accession>
<reference evidence="2" key="1">
    <citation type="submission" date="2020-10" db="EMBL/GenBank/DDBJ databases">
        <authorList>
            <person name="Kikuchi T."/>
        </authorList>
    </citation>
    <scope>NUCLEOTIDE SEQUENCE</scope>
    <source>
        <strain evidence="2">NKZ352</strain>
    </source>
</reference>
<feature type="transmembrane region" description="Helical" evidence="1">
    <location>
        <begin position="6"/>
        <end position="23"/>
    </location>
</feature>
<keyword evidence="1" id="KW-1133">Transmembrane helix</keyword>
<name>A0A8S1GYM9_9PELO</name>
<evidence type="ECO:0000256" key="1">
    <source>
        <dbReference type="SAM" id="Phobius"/>
    </source>
</evidence>
<gene>
    <name evidence="2" type="ORF">CAUJ_LOCUS4013</name>
</gene>
<keyword evidence="1" id="KW-0812">Transmembrane</keyword>
<keyword evidence="3" id="KW-1185">Reference proteome</keyword>
<organism evidence="2 3">
    <name type="scientific">Caenorhabditis auriculariae</name>
    <dbReference type="NCBI Taxonomy" id="2777116"/>
    <lineage>
        <taxon>Eukaryota</taxon>
        <taxon>Metazoa</taxon>
        <taxon>Ecdysozoa</taxon>
        <taxon>Nematoda</taxon>
        <taxon>Chromadorea</taxon>
        <taxon>Rhabditida</taxon>
        <taxon>Rhabditina</taxon>
        <taxon>Rhabditomorpha</taxon>
        <taxon>Rhabditoidea</taxon>
        <taxon>Rhabditidae</taxon>
        <taxon>Peloderinae</taxon>
        <taxon>Caenorhabditis</taxon>
    </lineage>
</organism>
<dbReference type="EMBL" id="CAJGYM010000007">
    <property type="protein sequence ID" value="CAD6188094.1"/>
    <property type="molecule type" value="Genomic_DNA"/>
</dbReference>
<dbReference type="AlphaFoldDB" id="A0A8S1GYM9"/>
<evidence type="ECO:0000313" key="3">
    <source>
        <dbReference type="Proteomes" id="UP000835052"/>
    </source>
</evidence>
<protein>
    <submittedName>
        <fullName evidence="2">Uncharacterized protein</fullName>
    </submittedName>
</protein>
<proteinExistence type="predicted"/>
<evidence type="ECO:0000313" key="2">
    <source>
        <dbReference type="EMBL" id="CAD6188094.1"/>
    </source>
</evidence>
<keyword evidence="1" id="KW-0472">Membrane</keyword>
<comment type="caution">
    <text evidence="2">The sequence shown here is derived from an EMBL/GenBank/DDBJ whole genome shotgun (WGS) entry which is preliminary data.</text>
</comment>
<sequence length="156" mass="17727">MGRDSDVWGAFLVTTLVASALVIPRIAQKRPEHVLFAALFTETPDGDRTLLQEVAPMKYSNCSTFLSFRTQKLTRATAKSRLPLEVLKVFKKHRLEIYNTHSSPFSKLFPKLFETAFKIDRRLCLLRNGLFFFSLNSLEIHPSIKVSSGLVETVSH</sequence>
<dbReference type="Proteomes" id="UP000835052">
    <property type="component" value="Unassembled WGS sequence"/>
</dbReference>